<evidence type="ECO:0000256" key="1">
    <source>
        <dbReference type="SAM" id="MobiDB-lite"/>
    </source>
</evidence>
<dbReference type="Gene3D" id="3.40.50.150">
    <property type="entry name" value="Vaccinia Virus protein VP39"/>
    <property type="match status" value="1"/>
</dbReference>
<gene>
    <name evidence="2" type="ORF">NLI96_g5553</name>
</gene>
<dbReference type="PANTHER" id="PTHR14614">
    <property type="entry name" value="HEPATOCELLULAR CARCINOMA-ASSOCIATED ANTIGEN"/>
    <property type="match status" value="1"/>
</dbReference>
<name>A0AAD5V4M3_9APHY</name>
<comment type="caution">
    <text evidence="2">The sequence shown here is derived from an EMBL/GenBank/DDBJ whole genome shotgun (WGS) entry which is preliminary data.</text>
</comment>
<protein>
    <recommendedName>
        <fullName evidence="4">S-adenosylmethionine-dependent methyltransferase</fullName>
    </recommendedName>
</protein>
<organism evidence="2 3">
    <name type="scientific">Meripilus lineatus</name>
    <dbReference type="NCBI Taxonomy" id="2056292"/>
    <lineage>
        <taxon>Eukaryota</taxon>
        <taxon>Fungi</taxon>
        <taxon>Dikarya</taxon>
        <taxon>Basidiomycota</taxon>
        <taxon>Agaricomycotina</taxon>
        <taxon>Agaricomycetes</taxon>
        <taxon>Polyporales</taxon>
        <taxon>Meripilaceae</taxon>
        <taxon>Meripilus</taxon>
    </lineage>
</organism>
<dbReference type="Pfam" id="PF10294">
    <property type="entry name" value="Methyltransf_16"/>
    <property type="match status" value="1"/>
</dbReference>
<dbReference type="Proteomes" id="UP001212997">
    <property type="component" value="Unassembled WGS sequence"/>
</dbReference>
<dbReference type="GO" id="GO:0008757">
    <property type="term" value="F:S-adenosylmethionine-dependent methyltransferase activity"/>
    <property type="evidence" value="ECO:0007669"/>
    <property type="project" value="UniProtKB-ARBA"/>
</dbReference>
<dbReference type="SUPFAM" id="SSF53335">
    <property type="entry name" value="S-adenosyl-L-methionine-dependent methyltransferases"/>
    <property type="match status" value="1"/>
</dbReference>
<dbReference type="EMBL" id="JANAWD010000184">
    <property type="protein sequence ID" value="KAJ3484568.1"/>
    <property type="molecule type" value="Genomic_DNA"/>
</dbReference>
<evidence type="ECO:0008006" key="4">
    <source>
        <dbReference type="Google" id="ProtNLM"/>
    </source>
</evidence>
<sequence length="417" mass="46258">MFDRSGAAFAPSSSLPSLGRVLNNTTQEIQRALQNIQTLYFPPIPRPLHFESSRSLPEHVLHDTSVPDSGYASEDDDDLDGQCGQLTEKMNHQAGADDDARTFDDVRSDTFERNFCIRWLTGFAARSDSWVYNISQDGDDEARAELVDLAASLLASFAREGEDEDDKEPLVRTFSFPAEAGKEMVDVEMEDAPLLSEDHTSVGLQSWASSIVLAERLCATPLHFGIRRDSGGAPRILELGAGTGLLSIVTSKILSSGDKLSPHVPRIIATDYHPSVLENLRRNVRNNFPVVSTSPVEVLPLDWENPDYSSPFDQPFDVILAADVVYHSEHARWIRDCVERLLDRPNGVFWLIIPVRSTGRHEGMGSTVEAVFPFIPRGNPSQSPLRLAIRDKVEVGRQEGVGRADESSYILFEIGWV</sequence>
<reference evidence="2" key="1">
    <citation type="submission" date="2022-07" db="EMBL/GenBank/DDBJ databases">
        <title>Genome Sequence of Physisporinus lineatus.</title>
        <authorList>
            <person name="Buettner E."/>
        </authorList>
    </citation>
    <scope>NUCLEOTIDE SEQUENCE</scope>
    <source>
        <strain evidence="2">VT162</strain>
    </source>
</reference>
<accession>A0AAD5V4M3</accession>
<feature type="region of interest" description="Disordered" evidence="1">
    <location>
        <begin position="61"/>
        <end position="84"/>
    </location>
</feature>
<dbReference type="CDD" id="cd02440">
    <property type="entry name" value="AdoMet_MTases"/>
    <property type="match status" value="1"/>
</dbReference>
<dbReference type="AlphaFoldDB" id="A0AAD5V4M3"/>
<proteinExistence type="predicted"/>
<keyword evidence="3" id="KW-1185">Reference proteome</keyword>
<dbReference type="InterPro" id="IPR029063">
    <property type="entry name" value="SAM-dependent_MTases_sf"/>
</dbReference>
<dbReference type="PANTHER" id="PTHR14614:SF147">
    <property type="entry name" value="S-ADENOSYLMETHIONINE-DEPENDENT METHYLTRANSFERASE OF THE SEVEN BETA-STRAND FAMILY"/>
    <property type="match status" value="1"/>
</dbReference>
<evidence type="ECO:0000313" key="3">
    <source>
        <dbReference type="Proteomes" id="UP001212997"/>
    </source>
</evidence>
<dbReference type="InterPro" id="IPR019410">
    <property type="entry name" value="Methyltransf_16"/>
</dbReference>
<evidence type="ECO:0000313" key="2">
    <source>
        <dbReference type="EMBL" id="KAJ3484568.1"/>
    </source>
</evidence>